<proteinExistence type="predicted"/>
<evidence type="ECO:0000259" key="1">
    <source>
        <dbReference type="Pfam" id="PF22936"/>
    </source>
</evidence>
<sequence>MEEDIRINKRKLTEMKFNYNDKIENYLSKIGIIISKLEEYGVKYKDYEQTRNIINTLPKDIKNDIRNDIYKNKRKLLDSRMLIIRIIKEKQKEYYENKNKDNVFLLDNNVNVTNKPNNKFNKDILENYDDYINVYLNYNLCLFLNKNEIREIEIENINLSNNNTLWIVDSGATKSIVNNINILSNIRKGFYKINLADNTKITTELIGDYIGYIYNMKIIFKDVIFCPSISYNVMSVNDIINNDLNVNFSKNELNNNILSIFNNDTKNLIMESREKGNLFFIKTENNNLNLEANNYNKELVNIV</sequence>
<evidence type="ECO:0000313" key="3">
    <source>
        <dbReference type="Proteomes" id="UP000193920"/>
    </source>
</evidence>
<dbReference type="EMBL" id="MCOG01000151">
    <property type="protein sequence ID" value="ORY36030.1"/>
    <property type="molecule type" value="Genomic_DNA"/>
</dbReference>
<comment type="caution">
    <text evidence="2">The sequence shown here is derived from an EMBL/GenBank/DDBJ whole genome shotgun (WGS) entry which is preliminary data.</text>
</comment>
<dbReference type="Proteomes" id="UP000193920">
    <property type="component" value="Unassembled WGS sequence"/>
</dbReference>
<keyword evidence="3" id="KW-1185">Reference proteome</keyword>
<dbReference type="Pfam" id="PF22936">
    <property type="entry name" value="Pol_BBD"/>
    <property type="match status" value="1"/>
</dbReference>
<accession>A0A1Y2BMV2</accession>
<reference evidence="2 3" key="1">
    <citation type="submission" date="2016-08" db="EMBL/GenBank/DDBJ databases">
        <title>A Parts List for Fungal Cellulosomes Revealed by Comparative Genomics.</title>
        <authorList>
            <consortium name="DOE Joint Genome Institute"/>
            <person name="Haitjema C.H."/>
            <person name="Gilmore S.P."/>
            <person name="Henske J.K."/>
            <person name="Solomon K.V."/>
            <person name="De Groot R."/>
            <person name="Kuo A."/>
            <person name="Mondo S.J."/>
            <person name="Salamov A.A."/>
            <person name="Labutti K."/>
            <person name="Zhao Z."/>
            <person name="Chiniquy J."/>
            <person name="Barry K."/>
            <person name="Brewer H.M."/>
            <person name="Purvine S.O."/>
            <person name="Wright A.T."/>
            <person name="Boxma B."/>
            <person name="Van Alen T."/>
            <person name="Hackstein J.H."/>
            <person name="Baker S.E."/>
            <person name="Grigoriev I.V."/>
            <person name="O'Malley M.A."/>
        </authorList>
    </citation>
    <scope>NUCLEOTIDE SEQUENCE [LARGE SCALE GENOMIC DNA]</scope>
    <source>
        <strain evidence="2 3">G1</strain>
    </source>
</reference>
<organism evidence="2 3">
    <name type="scientific">Neocallimastix californiae</name>
    <dbReference type="NCBI Taxonomy" id="1754190"/>
    <lineage>
        <taxon>Eukaryota</taxon>
        <taxon>Fungi</taxon>
        <taxon>Fungi incertae sedis</taxon>
        <taxon>Chytridiomycota</taxon>
        <taxon>Chytridiomycota incertae sedis</taxon>
        <taxon>Neocallimastigomycetes</taxon>
        <taxon>Neocallimastigales</taxon>
        <taxon>Neocallimastigaceae</taxon>
        <taxon>Neocallimastix</taxon>
    </lineage>
</organism>
<name>A0A1Y2BMV2_9FUNG</name>
<gene>
    <name evidence="2" type="ORF">LY90DRAFT_511671</name>
</gene>
<evidence type="ECO:0000313" key="2">
    <source>
        <dbReference type="EMBL" id="ORY36030.1"/>
    </source>
</evidence>
<dbReference type="InterPro" id="IPR054722">
    <property type="entry name" value="PolX-like_BBD"/>
</dbReference>
<protein>
    <recommendedName>
        <fullName evidence="1">Retrovirus-related Pol polyprotein from transposon TNT 1-94-like beta-barrel domain-containing protein</fullName>
    </recommendedName>
</protein>
<dbReference type="AlphaFoldDB" id="A0A1Y2BMV2"/>
<feature type="domain" description="Retrovirus-related Pol polyprotein from transposon TNT 1-94-like beta-barrel" evidence="1">
    <location>
        <begin position="166"/>
        <end position="242"/>
    </location>
</feature>